<dbReference type="InterPro" id="IPR001638">
    <property type="entry name" value="Solute-binding_3/MltF_N"/>
</dbReference>
<evidence type="ECO:0000256" key="1">
    <source>
        <dbReference type="ARBA" id="ARBA00022729"/>
    </source>
</evidence>
<proteinExistence type="predicted"/>
<reference evidence="5" key="1">
    <citation type="journal article" date="2020" name="MBio">
        <title>Horizontal gene transfer to a defensive symbiont with a reduced genome amongst a multipartite beetle microbiome.</title>
        <authorList>
            <person name="Waterworth S.C."/>
            <person name="Florez L.V."/>
            <person name="Rees E.R."/>
            <person name="Hertweck C."/>
            <person name="Kaltenpoth M."/>
            <person name="Kwan J.C."/>
        </authorList>
    </citation>
    <scope>NUCLEOTIDE SEQUENCE [LARGE SCALE GENOMIC DNA]</scope>
</reference>
<dbReference type="SMART" id="SM00062">
    <property type="entry name" value="PBPb"/>
    <property type="match status" value="1"/>
</dbReference>
<dbReference type="Pfam" id="PF00497">
    <property type="entry name" value="SBP_bac_3"/>
    <property type="match status" value="1"/>
</dbReference>
<comment type="caution">
    <text evidence="4">The sequence shown here is derived from an EMBL/GenBank/DDBJ whole genome shotgun (WGS) entry which is preliminary data.</text>
</comment>
<accession>A0A7V8FRV9</accession>
<evidence type="ECO:0000313" key="5">
    <source>
        <dbReference type="Proteomes" id="UP000461670"/>
    </source>
</evidence>
<evidence type="ECO:0000259" key="3">
    <source>
        <dbReference type="SMART" id="SM00062"/>
    </source>
</evidence>
<dbReference type="EMBL" id="WNDQ01000003">
    <property type="protein sequence ID" value="KAF1023633.1"/>
    <property type="molecule type" value="Genomic_DNA"/>
</dbReference>
<protein>
    <submittedName>
        <fullName evidence="4">ABC transporter glutamine-binding protein GlnH</fullName>
    </submittedName>
</protein>
<feature type="signal peptide" evidence="2">
    <location>
        <begin position="1"/>
        <end position="35"/>
    </location>
</feature>
<evidence type="ECO:0000313" key="4">
    <source>
        <dbReference type="EMBL" id="KAF1023633.1"/>
    </source>
</evidence>
<dbReference type="PANTHER" id="PTHR35936">
    <property type="entry name" value="MEMBRANE-BOUND LYTIC MUREIN TRANSGLYCOSYLASE F"/>
    <property type="match status" value="1"/>
</dbReference>
<organism evidence="4 5">
    <name type="scientific">Paracidovorax wautersii</name>
    <dbReference type="NCBI Taxonomy" id="1177982"/>
    <lineage>
        <taxon>Bacteria</taxon>
        <taxon>Pseudomonadati</taxon>
        <taxon>Pseudomonadota</taxon>
        <taxon>Betaproteobacteria</taxon>
        <taxon>Burkholderiales</taxon>
        <taxon>Comamonadaceae</taxon>
        <taxon>Paracidovorax</taxon>
    </lineage>
</organism>
<feature type="chain" id="PRO_5030908289" evidence="2">
    <location>
        <begin position="36"/>
        <end position="292"/>
    </location>
</feature>
<feature type="domain" description="Solute-binding protein family 3/N-terminal" evidence="3">
    <location>
        <begin position="47"/>
        <end position="264"/>
    </location>
</feature>
<dbReference type="Proteomes" id="UP000461670">
    <property type="component" value="Unassembled WGS sequence"/>
</dbReference>
<name>A0A7V8FRV9_9BURK</name>
<sequence length="292" mass="31818">MSSILSRRRPRHPVPAGLFAPLALLLAALAGPAHADATYDGIQSRQSVRIGVNLSGLPFGTYEPGTSNPVGYAVDLARDVGAKLGVATEIVPVVAANRALFLQQGKVDLLIANMTLTPGRADNMDYVPTPYEQLGGAAVVRKGSAIRDWGDLRGQPVCMSQGASFQTPLTETYQAVIKAFRTQSESLLALRGNNCVAAVLNSPIMHELIRKPEWSDYEIPIPTDLIPQDSVIWVRKGETQTRDLLDRIVQDWHRSGLLLQTARKFNMQPSPLVVELRVKYRALAPLATPVRP</sequence>
<keyword evidence="1 2" id="KW-0732">Signal</keyword>
<dbReference type="SUPFAM" id="SSF53850">
    <property type="entry name" value="Periplasmic binding protein-like II"/>
    <property type="match status" value="1"/>
</dbReference>
<gene>
    <name evidence="4" type="primary">glnH_1</name>
    <name evidence="4" type="ORF">GAK30_00296</name>
</gene>
<dbReference type="AlphaFoldDB" id="A0A7V8FRV9"/>
<evidence type="ECO:0000256" key="2">
    <source>
        <dbReference type="SAM" id="SignalP"/>
    </source>
</evidence>
<dbReference type="Gene3D" id="3.40.190.10">
    <property type="entry name" value="Periplasmic binding protein-like II"/>
    <property type="match status" value="2"/>
</dbReference>
<dbReference type="PANTHER" id="PTHR35936:SF17">
    <property type="entry name" value="ARGININE-BINDING EXTRACELLULAR PROTEIN ARTP"/>
    <property type="match status" value="1"/>
</dbReference>